<accession>A0A8S1R451</accession>
<feature type="transmembrane region" description="Helical" evidence="2">
    <location>
        <begin position="202"/>
        <end position="223"/>
    </location>
</feature>
<keyword evidence="1" id="KW-0072">Autophagy</keyword>
<dbReference type="InterPro" id="IPR019155">
    <property type="entry name" value="CLEC16A/TT9_N"/>
</dbReference>
<dbReference type="EMBL" id="CAJJDN010000136">
    <property type="protein sequence ID" value="CAD8122117.1"/>
    <property type="molecule type" value="Genomic_DNA"/>
</dbReference>
<dbReference type="GO" id="GO:0005770">
    <property type="term" value="C:late endosome"/>
    <property type="evidence" value="ECO:0007669"/>
    <property type="project" value="TreeGrafter"/>
</dbReference>
<gene>
    <name evidence="4" type="ORF">PSON_ATCC_30995.1.T1360106</name>
</gene>
<evidence type="ECO:0000313" key="5">
    <source>
        <dbReference type="Proteomes" id="UP000692954"/>
    </source>
</evidence>
<protein>
    <recommendedName>
        <fullName evidence="3">FPL domain-containing protein</fullName>
    </recommendedName>
</protein>
<evidence type="ECO:0000313" key="4">
    <source>
        <dbReference type="EMBL" id="CAD8122117.1"/>
    </source>
</evidence>
<dbReference type="OrthoDB" id="294052at2759"/>
<proteinExistence type="predicted"/>
<evidence type="ECO:0000256" key="2">
    <source>
        <dbReference type="SAM" id="Phobius"/>
    </source>
</evidence>
<dbReference type="GO" id="GO:1901096">
    <property type="term" value="P:regulation of autophagosome maturation"/>
    <property type="evidence" value="ECO:0007669"/>
    <property type="project" value="TreeGrafter"/>
</dbReference>
<dbReference type="InterPro" id="IPR039272">
    <property type="entry name" value="CLEC16A/TT9"/>
</dbReference>
<reference evidence="4" key="1">
    <citation type="submission" date="2021-01" db="EMBL/GenBank/DDBJ databases">
        <authorList>
            <consortium name="Genoscope - CEA"/>
            <person name="William W."/>
        </authorList>
    </citation>
    <scope>NUCLEOTIDE SEQUENCE</scope>
</reference>
<dbReference type="GO" id="GO:0007034">
    <property type="term" value="P:vacuolar transport"/>
    <property type="evidence" value="ECO:0007669"/>
    <property type="project" value="TreeGrafter"/>
</dbReference>
<keyword evidence="5" id="KW-1185">Reference proteome</keyword>
<evidence type="ECO:0000259" key="3">
    <source>
        <dbReference type="Pfam" id="PF09758"/>
    </source>
</evidence>
<keyword evidence="2" id="KW-1133">Transmembrane helix</keyword>
<dbReference type="Pfam" id="PF09758">
    <property type="entry name" value="FPL"/>
    <property type="match status" value="1"/>
</dbReference>
<evidence type="ECO:0000256" key="1">
    <source>
        <dbReference type="ARBA" id="ARBA00023006"/>
    </source>
</evidence>
<comment type="caution">
    <text evidence="4">The sequence shown here is derived from an EMBL/GenBank/DDBJ whole genome shotgun (WGS) entry which is preliminary data.</text>
</comment>
<feature type="domain" description="FPL" evidence="3">
    <location>
        <begin position="47"/>
        <end position="192"/>
    </location>
</feature>
<name>A0A8S1R451_9CILI</name>
<dbReference type="GO" id="GO:0016197">
    <property type="term" value="P:endosomal transport"/>
    <property type="evidence" value="ECO:0007669"/>
    <property type="project" value="TreeGrafter"/>
</dbReference>
<dbReference type="PANTHER" id="PTHR21481">
    <property type="entry name" value="PROTEIN CLEC16A"/>
    <property type="match status" value="1"/>
</dbReference>
<dbReference type="GO" id="GO:0005794">
    <property type="term" value="C:Golgi apparatus"/>
    <property type="evidence" value="ECO:0007669"/>
    <property type="project" value="TreeGrafter"/>
</dbReference>
<dbReference type="PANTHER" id="PTHR21481:SF0">
    <property type="entry name" value="PROTEIN CLEC16A"/>
    <property type="match status" value="1"/>
</dbReference>
<dbReference type="GO" id="GO:0006914">
    <property type="term" value="P:autophagy"/>
    <property type="evidence" value="ECO:0007669"/>
    <property type="project" value="UniProtKB-KW"/>
</dbReference>
<sequence length="793" mass="93393">MNKSTKNQNIPAGYTLDQYKQHYQELLKYSNIIDNKSKYLICEKVELICEFSIWGDQNNSDFFDYFFEENIADKLLKIMQRSSFKEIIIGIIQSFGILLGNLTNKENVNYLLSHPVIQDLIMYNYDFTDEEIVDYYISLLKSLALRIDEGNVQLFFNQRMSLFPLLWQATKFYNHKEIMVRTAVRTIILGIMKIKNPMLKKYLTRFPFILFFVHFSCYLKHVWLEANKEILEGNVDVKEKMDDLVDVFYFLNDIYAFCPEISNILDNSLLTYTVIPAMLGGILFQKKETLSISFTLHLTNHLINNFNTTNLSKNIILLMFSPSLQTNLSHLLEFNIGQPRSYLQTWSFRNFWDQHQDVLISQANELFDIHSYALKEEACDKEIETLNRALGITENYNILFYCKQLLLNNGLEEMSPNKIRNNLMIYLQTKDDNLLYLLLNLMKSVLNFKEKEILKICFFQQADTSIIIKERNHIIQQLLDIFLIDPSLRLCTIILACQIIIYFINLDKLILESETINKIYEAYNYTLVKMGQMIKQNQYHDVIVSQYEIVYNKYNSNLKLLKPNLDYLAFSPIIDKHDANIDLMFRKPVGLKEIAIKDLAIFFMIDLVFFSIINQEQLNKNGNSQNQQKENITNQWIIGHNYEPPNNCQLLSCRISAKTIKDKLQACTSGECFWMEDEENFIILETQIVKKEWAHIIYHAKIKDVEVMIDRGEPRKLNVNIKISSNNSIKEQYQDVQLLFDDCSYAQQTKKHIDDTRKQNSKKSSQIIENKIAYGQQLCKDYFILLKQQELQQ</sequence>
<keyword evidence="2" id="KW-0812">Transmembrane</keyword>
<organism evidence="4 5">
    <name type="scientific">Paramecium sonneborni</name>
    <dbReference type="NCBI Taxonomy" id="65129"/>
    <lineage>
        <taxon>Eukaryota</taxon>
        <taxon>Sar</taxon>
        <taxon>Alveolata</taxon>
        <taxon>Ciliophora</taxon>
        <taxon>Intramacronucleata</taxon>
        <taxon>Oligohymenophorea</taxon>
        <taxon>Peniculida</taxon>
        <taxon>Parameciidae</taxon>
        <taxon>Paramecium</taxon>
    </lineage>
</organism>
<dbReference type="AlphaFoldDB" id="A0A8S1R451"/>
<keyword evidence="2" id="KW-0472">Membrane</keyword>
<dbReference type="Proteomes" id="UP000692954">
    <property type="component" value="Unassembled WGS sequence"/>
</dbReference>